<dbReference type="GeneID" id="25260735"/>
<feature type="transmembrane region" description="Helical" evidence="1">
    <location>
        <begin position="29"/>
        <end position="49"/>
    </location>
</feature>
<comment type="caution">
    <text evidence="2">The sequence shown here is derived from an EMBL/GenBank/DDBJ whole genome shotgun (WGS) entry which is preliminary data.</text>
</comment>
<dbReference type="InterPro" id="IPR017850">
    <property type="entry name" value="Alkaline_phosphatase_core_sf"/>
</dbReference>
<reference evidence="2 3" key="1">
    <citation type="submission" date="2014-04" db="EMBL/GenBank/DDBJ databases">
        <title>A new species of microsporidia sheds light on the evolution of extreme parasitism.</title>
        <authorList>
            <person name="Haag K.L."/>
            <person name="James T.Y."/>
            <person name="Larsson R."/>
            <person name="Schaer T.M."/>
            <person name="Refardt D."/>
            <person name="Pombert J.-F."/>
            <person name="Ebert D."/>
        </authorList>
    </citation>
    <scope>NUCLEOTIDE SEQUENCE [LARGE SCALE GENOMIC DNA]</scope>
    <source>
        <strain evidence="2 3">UGP3</strain>
        <tissue evidence="2">Spores</tissue>
    </source>
</reference>
<dbReference type="SUPFAM" id="SSF53649">
    <property type="entry name" value="Alkaline phosphatase-like"/>
    <property type="match status" value="1"/>
</dbReference>
<evidence type="ECO:0000256" key="1">
    <source>
        <dbReference type="SAM" id="Phobius"/>
    </source>
</evidence>
<dbReference type="Gene3D" id="3.40.720.10">
    <property type="entry name" value="Alkaline Phosphatase, subunit A"/>
    <property type="match status" value="2"/>
</dbReference>
<proteinExistence type="predicted"/>
<dbReference type="VEuPathDB" id="MicrosporidiaDB:DI09_73p30"/>
<dbReference type="RefSeq" id="XP_013236811.1">
    <property type="nucleotide sequence ID" value="XM_013381357.1"/>
</dbReference>
<organism evidence="2 3">
    <name type="scientific">Mitosporidium daphniae</name>
    <dbReference type="NCBI Taxonomy" id="1485682"/>
    <lineage>
        <taxon>Eukaryota</taxon>
        <taxon>Fungi</taxon>
        <taxon>Fungi incertae sedis</taxon>
        <taxon>Microsporidia</taxon>
        <taxon>Mitosporidium</taxon>
    </lineage>
</organism>
<dbReference type="PANTHER" id="PTHR10151">
    <property type="entry name" value="ECTONUCLEOTIDE PYROPHOSPHATASE/PHOSPHODIESTERASE"/>
    <property type="match status" value="1"/>
</dbReference>
<dbReference type="Pfam" id="PF01663">
    <property type="entry name" value="Phosphodiest"/>
    <property type="match status" value="2"/>
</dbReference>
<dbReference type="OrthoDB" id="415411at2759"/>
<dbReference type="InterPro" id="IPR002591">
    <property type="entry name" value="Phosphodiest/P_Trfase"/>
</dbReference>
<dbReference type="GO" id="GO:0016787">
    <property type="term" value="F:hydrolase activity"/>
    <property type="evidence" value="ECO:0007669"/>
    <property type="project" value="UniProtKB-ARBA"/>
</dbReference>
<keyword evidence="1" id="KW-1133">Transmembrane helix</keyword>
<dbReference type="HOGENOM" id="CLU_633236_0_0_1"/>
<evidence type="ECO:0000313" key="2">
    <source>
        <dbReference type="EMBL" id="KGG50375.1"/>
    </source>
</evidence>
<dbReference type="EMBL" id="JMKJ01000583">
    <property type="protein sequence ID" value="KGG50375.1"/>
    <property type="molecule type" value="Genomic_DNA"/>
</dbReference>
<evidence type="ECO:0000313" key="3">
    <source>
        <dbReference type="Proteomes" id="UP000029725"/>
    </source>
</evidence>
<dbReference type="CDD" id="cd16018">
    <property type="entry name" value="Enpp"/>
    <property type="match status" value="1"/>
</dbReference>
<accession>A0A098VN82</accession>
<gene>
    <name evidence="2" type="ORF">DI09_73p30</name>
</gene>
<dbReference type="Proteomes" id="UP000029725">
    <property type="component" value="Unassembled WGS sequence"/>
</dbReference>
<keyword evidence="1" id="KW-0472">Membrane</keyword>
<dbReference type="PANTHER" id="PTHR10151:SF120">
    <property type="entry name" value="BIS(5'-ADENOSYL)-TRIPHOSPHATASE"/>
    <property type="match status" value="1"/>
</dbReference>
<keyword evidence="1" id="KW-0812">Transmembrane</keyword>
<sequence>MSSFLPPKPDHNSDVVFSNRLQKRHRNRLSSYLIVSFILCFAILGFLIYNISDFNLSRLLSDDDDDILKLKNIISQDVVSLNEEATPAESQNFKHKSKWKSWNQTVVMISLDGFRSEYLTRHCVPALKKLAKDGISSDMHPIFPSLTFPNHFSMVTGVYPDIHGIINNEFYDPNLKDHFMIRNPTMKDPKWWKSNPVSFCSLFLDLEHSPGARINDALTDVDNAIAFLIEELKTRNIFEEINLIVVSDHGMTHVPSKNIVYAEDIFPLNLTFSVSYNTISFIRPLADDCIQVFPNPVDGKEIHSKLSEYSRKHGKFKVYLKSELPSEWNYGNNDRIAPIIVVCEPAYYFSSRTVSPPPLGAHGYPLPNAEMEAIFLAHGGRIRKTGQLQAPYSKFAPFSCIDLFPFVAKLLEISTPSSNATNYLVDSLVLPLK</sequence>
<keyword evidence="3" id="KW-1185">Reference proteome</keyword>
<protein>
    <submittedName>
        <fullName evidence="2">Uncharacterized protein</fullName>
    </submittedName>
</protein>
<name>A0A098VN82_9MICR</name>
<dbReference type="AlphaFoldDB" id="A0A098VN82"/>